<comment type="similarity">
    <text evidence="1">Belongs to the UPF0047 family.</text>
</comment>
<sequence>METKGFSHIIDITNQLESAVEESGIENGIALVFVPGSTGGVTTIEYEPGLLKDFPELMEKLIPSNRSYHHDQTWHDGNGFSHLRSSLIGTSLVLPIYRG</sequence>
<dbReference type="NCBIfam" id="TIGR00149">
    <property type="entry name" value="TIGR00149_YjbQ"/>
    <property type="match status" value="1"/>
</dbReference>
<dbReference type="InterPro" id="IPR035917">
    <property type="entry name" value="YjbQ-like_sf"/>
</dbReference>
<dbReference type="PANTHER" id="PTHR30615:SF8">
    <property type="entry name" value="UPF0047 PROTEIN C4A8.02C"/>
    <property type="match status" value="1"/>
</dbReference>
<dbReference type="Proteomes" id="UP000885847">
    <property type="component" value="Unassembled WGS sequence"/>
</dbReference>
<proteinExistence type="inferred from homology"/>
<name>A0A7C0ZAT2_UNCW3</name>
<accession>A0A7C0ZAT2</accession>
<dbReference type="SUPFAM" id="SSF111038">
    <property type="entry name" value="YjbQ-like"/>
    <property type="match status" value="1"/>
</dbReference>
<evidence type="ECO:0000256" key="1">
    <source>
        <dbReference type="ARBA" id="ARBA00005534"/>
    </source>
</evidence>
<comment type="caution">
    <text evidence="2">The sequence shown here is derived from an EMBL/GenBank/DDBJ whole genome shotgun (WGS) entry which is preliminary data.</text>
</comment>
<dbReference type="EMBL" id="DQWE01000386">
    <property type="protein sequence ID" value="HDI83740.1"/>
    <property type="molecule type" value="Genomic_DNA"/>
</dbReference>
<dbReference type="InterPro" id="IPR001602">
    <property type="entry name" value="UPF0047_YjbQ-like"/>
</dbReference>
<evidence type="ECO:0000313" key="2">
    <source>
        <dbReference type="EMBL" id="HDI83740.1"/>
    </source>
</evidence>
<dbReference type="Pfam" id="PF01894">
    <property type="entry name" value="YjbQ"/>
    <property type="match status" value="1"/>
</dbReference>
<reference evidence="2" key="1">
    <citation type="journal article" date="2020" name="mSystems">
        <title>Genome- and Community-Level Interaction Insights into Carbon Utilization and Element Cycling Functions of Hydrothermarchaeota in Hydrothermal Sediment.</title>
        <authorList>
            <person name="Zhou Z."/>
            <person name="Liu Y."/>
            <person name="Xu W."/>
            <person name="Pan J."/>
            <person name="Luo Z.H."/>
            <person name="Li M."/>
        </authorList>
    </citation>
    <scope>NUCLEOTIDE SEQUENCE [LARGE SCALE GENOMIC DNA]</scope>
    <source>
        <strain evidence="2">HyVt-102</strain>
    </source>
</reference>
<dbReference type="Gene3D" id="2.60.120.460">
    <property type="entry name" value="YjbQ-like"/>
    <property type="match status" value="1"/>
</dbReference>
<gene>
    <name evidence="2" type="ORF">ENF18_08130</name>
</gene>
<feature type="non-terminal residue" evidence="2">
    <location>
        <position position="99"/>
    </location>
</feature>
<protein>
    <submittedName>
        <fullName evidence="2">YjbQ family protein</fullName>
    </submittedName>
</protein>
<dbReference type="PANTHER" id="PTHR30615">
    <property type="entry name" value="UNCHARACTERIZED PROTEIN YJBQ-RELATED"/>
    <property type="match status" value="1"/>
</dbReference>
<dbReference type="AlphaFoldDB" id="A0A7C0ZAT2"/>
<organism evidence="2">
    <name type="scientific">candidate division WOR-3 bacterium</name>
    <dbReference type="NCBI Taxonomy" id="2052148"/>
    <lineage>
        <taxon>Bacteria</taxon>
        <taxon>Bacteria division WOR-3</taxon>
    </lineage>
</organism>